<dbReference type="PANTHER" id="PTHR21661:SF35">
    <property type="entry name" value="EPOXIDE HYDROLASE"/>
    <property type="match status" value="1"/>
</dbReference>
<keyword evidence="3 5" id="KW-0378">Hydrolase</keyword>
<keyword evidence="2" id="KW-0058">Aromatic hydrocarbons catabolism</keyword>
<dbReference type="RefSeq" id="WP_326762032.1">
    <property type="nucleotide sequence ID" value="NZ_CP109135.1"/>
</dbReference>
<dbReference type="Gene3D" id="3.40.50.1820">
    <property type="entry name" value="alpha/beta hydrolase"/>
    <property type="match status" value="1"/>
</dbReference>
<feature type="domain" description="Epoxide hydrolase N-terminal" evidence="4">
    <location>
        <begin position="9"/>
        <end position="114"/>
    </location>
</feature>
<name>A0ABZ1HQI2_STRPH</name>
<dbReference type="PIRSF" id="PIRSF001112">
    <property type="entry name" value="Epoxide_hydrolase"/>
    <property type="match status" value="1"/>
</dbReference>
<dbReference type="EMBL" id="CP109135">
    <property type="protein sequence ID" value="WSD20259.1"/>
    <property type="molecule type" value="Genomic_DNA"/>
</dbReference>
<accession>A0ABZ1HQI2</accession>
<dbReference type="InterPro" id="IPR010497">
    <property type="entry name" value="Epoxide_hydro_N"/>
</dbReference>
<organism evidence="5 6">
    <name type="scientific">Streptomyces phaeochromogenes</name>
    <dbReference type="NCBI Taxonomy" id="1923"/>
    <lineage>
        <taxon>Bacteria</taxon>
        <taxon>Bacillati</taxon>
        <taxon>Actinomycetota</taxon>
        <taxon>Actinomycetes</taxon>
        <taxon>Kitasatosporales</taxon>
        <taxon>Streptomycetaceae</taxon>
        <taxon>Streptomyces</taxon>
        <taxon>Streptomyces phaeochromogenes group</taxon>
    </lineage>
</organism>
<protein>
    <submittedName>
        <fullName evidence="5">Epoxide hydrolase</fullName>
    </submittedName>
</protein>
<dbReference type="Pfam" id="PF06441">
    <property type="entry name" value="EHN"/>
    <property type="match status" value="1"/>
</dbReference>
<dbReference type="InterPro" id="IPR016292">
    <property type="entry name" value="Epoxide_hydrolase"/>
</dbReference>
<dbReference type="SUPFAM" id="SSF53474">
    <property type="entry name" value="alpha/beta-Hydrolases"/>
    <property type="match status" value="1"/>
</dbReference>
<evidence type="ECO:0000259" key="4">
    <source>
        <dbReference type="Pfam" id="PF06441"/>
    </source>
</evidence>
<dbReference type="InterPro" id="IPR000639">
    <property type="entry name" value="Epox_hydrolase-like"/>
</dbReference>
<evidence type="ECO:0000256" key="2">
    <source>
        <dbReference type="ARBA" id="ARBA00022797"/>
    </source>
</evidence>
<evidence type="ECO:0000256" key="3">
    <source>
        <dbReference type="ARBA" id="ARBA00022801"/>
    </source>
</evidence>
<dbReference type="InterPro" id="IPR029058">
    <property type="entry name" value="AB_hydrolase_fold"/>
</dbReference>
<dbReference type="Proteomes" id="UP001340816">
    <property type="component" value="Chromosome"/>
</dbReference>
<comment type="similarity">
    <text evidence="1">Belongs to the peptidase S33 family.</text>
</comment>
<gene>
    <name evidence="5" type="ORF">OHB35_47375</name>
</gene>
<dbReference type="GO" id="GO:0016787">
    <property type="term" value="F:hydrolase activity"/>
    <property type="evidence" value="ECO:0007669"/>
    <property type="project" value="UniProtKB-KW"/>
</dbReference>
<evidence type="ECO:0000313" key="6">
    <source>
        <dbReference type="Proteomes" id="UP001340816"/>
    </source>
</evidence>
<evidence type="ECO:0000313" key="5">
    <source>
        <dbReference type="EMBL" id="WSD20259.1"/>
    </source>
</evidence>
<dbReference type="PRINTS" id="PR00412">
    <property type="entry name" value="EPOXHYDRLASE"/>
</dbReference>
<sequence>MTSPHDDTIRPFVLGIPQSDLDDLNARLDLTRWPDELPGVGWEYGVPRDYLKELVRYWRHTYDWRAAETRLNEWPQFTTTIDGANVHFAHIRSPEPDATPLIITHGWPGSIVEFLDVVGPLADPRAHGGDPADAFHVVLPSIPGFGLSGPTRDTGWELRRVGAAFAELMDRLGYRRFGAQGGDWGAGISRELGRAFPDRVIGVHLNLLPGAHASAEPTPEELAALSPPERERTLASWRRNEEWTRERLGYATVQMTRPQTLSYGLTDSPVGQLAWIVEKFKEWTDSHDRPEDAVDRDQLLTNVMLYWLTGTAGSSARIYYERAHAAGWGEPVQPSTAPTALAVFPWDNFIPLRHVADRTENIVRWTEFDRGGHFAAMEEPDLLVGDVRAFFHELRQHRSDGDDRSVRVGGTT</sequence>
<dbReference type="PANTHER" id="PTHR21661">
    <property type="entry name" value="EPOXIDE HYDROLASE 1-RELATED"/>
    <property type="match status" value="1"/>
</dbReference>
<keyword evidence="6" id="KW-1185">Reference proteome</keyword>
<evidence type="ECO:0000256" key="1">
    <source>
        <dbReference type="ARBA" id="ARBA00010088"/>
    </source>
</evidence>
<reference evidence="5 6" key="1">
    <citation type="submission" date="2022-10" db="EMBL/GenBank/DDBJ databases">
        <title>The complete genomes of actinobacterial strains from the NBC collection.</title>
        <authorList>
            <person name="Joergensen T.S."/>
            <person name="Alvarez Arevalo M."/>
            <person name="Sterndorff E.B."/>
            <person name="Faurdal D."/>
            <person name="Vuksanovic O."/>
            <person name="Mourched A.-S."/>
            <person name="Charusanti P."/>
            <person name="Shaw S."/>
            <person name="Blin K."/>
            <person name="Weber T."/>
        </authorList>
    </citation>
    <scope>NUCLEOTIDE SEQUENCE [LARGE SCALE GENOMIC DNA]</scope>
    <source>
        <strain evidence="5 6">NBC 01752</strain>
    </source>
</reference>
<proteinExistence type="inferred from homology"/>